<evidence type="ECO:0000256" key="8">
    <source>
        <dbReference type="PROSITE-ProRule" id="PRU01217"/>
    </source>
</evidence>
<dbReference type="Proteomes" id="UP000009022">
    <property type="component" value="Unassembled WGS sequence"/>
</dbReference>
<evidence type="ECO:0000256" key="6">
    <source>
        <dbReference type="ARBA" id="ARBA00023157"/>
    </source>
</evidence>
<dbReference type="CTD" id="6753393"/>
<gene>
    <name evidence="11" type="ORF">TRIADDRAFT_55959</name>
</gene>
<dbReference type="KEGG" id="tad:TRIADDRAFT_55959"/>
<dbReference type="EMBL" id="DS985244">
    <property type="protein sequence ID" value="EDV25649.1"/>
    <property type="molecule type" value="Genomic_DNA"/>
</dbReference>
<dbReference type="InterPro" id="IPR036176">
    <property type="entry name" value="E2_sf"/>
</dbReference>
<evidence type="ECO:0000256" key="7">
    <source>
        <dbReference type="ARBA" id="ARBA00023180"/>
    </source>
</evidence>
<dbReference type="Gene3D" id="3.90.570.10">
    <property type="entry name" value="Amyloidogenic glycoprotein, heparin-binding domain"/>
    <property type="match status" value="1"/>
</dbReference>
<keyword evidence="4 9" id="KW-1133">Transmembrane helix</keyword>
<feature type="region of interest" description="GFLD subdomain" evidence="8">
    <location>
        <begin position="26"/>
        <end position="120"/>
    </location>
</feature>
<dbReference type="GO" id="GO:0046914">
    <property type="term" value="F:transition metal ion binding"/>
    <property type="evidence" value="ECO:0007669"/>
    <property type="project" value="InterPro"/>
</dbReference>
<dbReference type="RefSeq" id="XP_002111682.1">
    <property type="nucleotide sequence ID" value="XM_002111646.1"/>
</dbReference>
<comment type="caution">
    <text evidence="8">Lacks conserved residue(s) required for the propagation of feature annotation.</text>
</comment>
<keyword evidence="2 9" id="KW-0812">Transmembrane</keyword>
<feature type="disulfide bond" evidence="8">
    <location>
        <begin position="96"/>
        <end position="103"/>
    </location>
</feature>
<feature type="transmembrane region" description="Helical" evidence="9">
    <location>
        <begin position="450"/>
        <end position="473"/>
    </location>
</feature>
<dbReference type="PANTHER" id="PTHR23103:SF15">
    <property type="entry name" value="AMYLOID-BETA-LIKE PROTEIN"/>
    <property type="match status" value="1"/>
</dbReference>
<dbReference type="PROSITE" id="PS51869">
    <property type="entry name" value="APP_E1"/>
    <property type="match status" value="1"/>
</dbReference>
<dbReference type="GeneID" id="6753393"/>
<dbReference type="GO" id="GO:0016020">
    <property type="term" value="C:membrane"/>
    <property type="evidence" value="ECO:0007669"/>
    <property type="project" value="UniProtKB-SubCell"/>
</dbReference>
<proteinExistence type="inferred from homology"/>
<keyword evidence="5 9" id="KW-0472">Membrane</keyword>
<feature type="domain" description="E1" evidence="10">
    <location>
        <begin position="26"/>
        <end position="198"/>
    </location>
</feature>
<dbReference type="Pfam" id="PF12925">
    <property type="entry name" value="APP_E2"/>
    <property type="match status" value="1"/>
</dbReference>
<dbReference type="GO" id="GO:0008201">
    <property type="term" value="F:heparin binding"/>
    <property type="evidence" value="ECO:0007669"/>
    <property type="project" value="UniProtKB-UniRule"/>
</dbReference>
<evidence type="ECO:0000259" key="10">
    <source>
        <dbReference type="PROSITE" id="PS51869"/>
    </source>
</evidence>
<dbReference type="Gene3D" id="3.30.1490.140">
    <property type="entry name" value="Amyloidogenic glycoprotein, copper-binding domain"/>
    <property type="match status" value="1"/>
</dbReference>
<dbReference type="InParanoid" id="B3RTK7"/>
<dbReference type="HOGENOM" id="CLU_532464_0_0_1"/>
<evidence type="ECO:0000313" key="12">
    <source>
        <dbReference type="Proteomes" id="UP000009022"/>
    </source>
</evidence>
<dbReference type="PANTHER" id="PTHR23103">
    <property type="entry name" value="ALZHEIMER'S DISEASE BETA-AMYLOID RELATED"/>
    <property type="match status" value="1"/>
</dbReference>
<evidence type="ECO:0000256" key="5">
    <source>
        <dbReference type="ARBA" id="ARBA00023136"/>
    </source>
</evidence>
<evidence type="ECO:0000256" key="1">
    <source>
        <dbReference type="ARBA" id="ARBA00004479"/>
    </source>
</evidence>
<keyword evidence="3" id="KW-0732">Signal</keyword>
<dbReference type="SUPFAM" id="SSF56491">
    <property type="entry name" value="A heparin-binding domain"/>
    <property type="match status" value="1"/>
</dbReference>
<dbReference type="OrthoDB" id="6147836at2759"/>
<evidence type="ECO:0000313" key="11">
    <source>
        <dbReference type="EMBL" id="EDV25649.1"/>
    </source>
</evidence>
<comment type="similarity">
    <text evidence="8">Belongs to the APP family.</text>
</comment>
<dbReference type="AlphaFoldDB" id="B3RTK7"/>
<dbReference type="STRING" id="10228.B3RTK7"/>
<keyword evidence="12" id="KW-1185">Reference proteome</keyword>
<sequence length="512" mass="58806">MAQYMPITTAIIWSMEQISFCIVEKDPYVLRVTFNCNKVPKYYDLVSKDFVDDKSGIAQCPKNKTEILDYCRKVYKDYDIVNIVHENMYQHFNNWCDNERKMCYFSGTSRVYRCVVGLFFGHAVSVPEDKHCKFDFVMNHTGPCKDEDIWVKIAHDKCRATGKNKVIHEYSPLEYQTPTLSKCSADQYQGIQFSCCNADKPKSNHSHHINFFPNGICDSKTFSHVRTSLLKRRNEKLQHTLMHLKKKEKASLSLRNTTAKSFLSETQKLLLILHRQHYVCAYKVISNKKSKILEALTKILNQSNINKAKLMRAVEKVMRVFGHEHHFLIRQFSHFKHLSPKEAPIRRAQDLRRLQIIHQALADVTNILQQFPDLQSMVRNFKKTLIIPALMFPPTHHNTDGSIPNMKPGNNQNHKVPDHVGNTNGIGNADREPVPDTDKISDKKGISTTAIVIIAGGCAIILVATVIIAAVIMKSNKEPENPMKVPLTNDFDPKDEVKIKCNSKYQFYDPNI</sequence>
<protein>
    <recommendedName>
        <fullName evidence="10">E1 domain-containing protein</fullName>
    </recommendedName>
</protein>
<reference evidence="11 12" key="1">
    <citation type="journal article" date="2008" name="Nature">
        <title>The Trichoplax genome and the nature of placozoans.</title>
        <authorList>
            <person name="Srivastava M."/>
            <person name="Begovic E."/>
            <person name="Chapman J."/>
            <person name="Putnam N.H."/>
            <person name="Hellsten U."/>
            <person name="Kawashima T."/>
            <person name="Kuo A."/>
            <person name="Mitros T."/>
            <person name="Salamov A."/>
            <person name="Carpenter M.L."/>
            <person name="Signorovitch A.Y."/>
            <person name="Moreno M.A."/>
            <person name="Kamm K."/>
            <person name="Grimwood J."/>
            <person name="Schmutz J."/>
            <person name="Shapiro H."/>
            <person name="Grigoriev I.V."/>
            <person name="Buss L.W."/>
            <person name="Schierwater B."/>
            <person name="Dellaporta S.L."/>
            <person name="Rokhsar D.S."/>
        </authorList>
    </citation>
    <scope>NUCLEOTIDE SEQUENCE [LARGE SCALE GENOMIC DNA]</scope>
    <source>
        <strain evidence="11 12">Grell-BS-1999</strain>
    </source>
</reference>
<dbReference type="InterPro" id="IPR036454">
    <property type="entry name" value="Amyloid_glyco_heparin-bd_sf"/>
</dbReference>
<comment type="subcellular location">
    <subcellularLocation>
        <location evidence="1">Membrane</location>
        <topology evidence="1">Single-pass type I membrane protein</topology>
    </subcellularLocation>
</comment>
<dbReference type="eggNOG" id="KOG3540">
    <property type="taxonomic scope" value="Eukaryota"/>
</dbReference>
<evidence type="ECO:0000256" key="9">
    <source>
        <dbReference type="SAM" id="Phobius"/>
    </source>
</evidence>
<accession>B3RTK7</accession>
<organism evidence="11 12">
    <name type="scientific">Trichoplax adhaerens</name>
    <name type="common">Trichoplax reptans</name>
    <dbReference type="NCBI Taxonomy" id="10228"/>
    <lineage>
        <taxon>Eukaryota</taxon>
        <taxon>Metazoa</taxon>
        <taxon>Placozoa</taxon>
        <taxon>Uniplacotomia</taxon>
        <taxon>Trichoplacea</taxon>
        <taxon>Trichoplacidae</taxon>
        <taxon>Trichoplax</taxon>
    </lineage>
</organism>
<name>B3RTK7_TRIAD</name>
<dbReference type="InterPro" id="IPR011178">
    <property type="entry name" value="Amyloid_glyco_Cu-bd"/>
</dbReference>
<dbReference type="PhylomeDB" id="B3RTK7"/>
<dbReference type="InterPro" id="IPR015849">
    <property type="entry name" value="Amyloid_glyco_heparin-bd"/>
</dbReference>
<dbReference type="InterPro" id="IPR024329">
    <property type="entry name" value="Amyloid_glyco_E2_domain"/>
</dbReference>
<dbReference type="FunCoup" id="B3RTK7">
    <property type="interactions" value="1304"/>
</dbReference>
<evidence type="ECO:0000256" key="3">
    <source>
        <dbReference type="ARBA" id="ARBA00022729"/>
    </source>
</evidence>
<keyword evidence="7" id="KW-0325">Glycoprotein</keyword>
<dbReference type="Pfam" id="PF12924">
    <property type="entry name" value="APP_Cu_bd"/>
    <property type="match status" value="1"/>
</dbReference>
<dbReference type="InterPro" id="IPR008154">
    <property type="entry name" value="Amyloid_glyco_extra"/>
</dbReference>
<dbReference type="SUPFAM" id="SSF109843">
    <property type="entry name" value="CAPPD, an extracellular domain of amyloid beta A4 protein"/>
    <property type="match status" value="1"/>
</dbReference>
<evidence type="ECO:0000256" key="4">
    <source>
        <dbReference type="ARBA" id="ARBA00022989"/>
    </source>
</evidence>
<keyword evidence="6 8" id="KW-1015">Disulfide bond</keyword>
<dbReference type="Gene3D" id="1.20.120.770">
    <property type="entry name" value="Amyloid precursor protein, E2 domain"/>
    <property type="match status" value="1"/>
</dbReference>
<dbReference type="SMART" id="SM00006">
    <property type="entry name" value="A4_EXTRA"/>
    <property type="match status" value="1"/>
</dbReference>
<dbReference type="Pfam" id="PF02177">
    <property type="entry name" value="APP_N"/>
    <property type="match status" value="1"/>
</dbReference>
<evidence type="ECO:0000256" key="2">
    <source>
        <dbReference type="ARBA" id="ARBA00022692"/>
    </source>
</evidence>
<feature type="region of interest" description="CuBD subdomain" evidence="8">
    <location>
        <begin position="128"/>
        <end position="198"/>
    </location>
</feature>
<dbReference type="InterPro" id="IPR036669">
    <property type="entry name" value="Amyloid_Cu-bd_sf"/>
</dbReference>
<dbReference type="InterPro" id="IPR008155">
    <property type="entry name" value="Amyloid_glyco"/>
</dbReference>